<comment type="caution">
    <text evidence="6">The sequence shown here is derived from an EMBL/GenBank/DDBJ whole genome shotgun (WGS) entry which is preliminary data.</text>
</comment>
<dbReference type="InterPro" id="IPR036390">
    <property type="entry name" value="WH_DNA-bd_sf"/>
</dbReference>
<dbReference type="InterPro" id="IPR000847">
    <property type="entry name" value="LysR_HTH_N"/>
</dbReference>
<proteinExistence type="inferred from homology"/>
<evidence type="ECO:0000259" key="5">
    <source>
        <dbReference type="PROSITE" id="PS50931"/>
    </source>
</evidence>
<dbReference type="RefSeq" id="WP_379901527.1">
    <property type="nucleotide sequence ID" value="NZ_JBHRTR010000028.1"/>
</dbReference>
<dbReference type="SUPFAM" id="SSF46785">
    <property type="entry name" value="Winged helix' DNA-binding domain"/>
    <property type="match status" value="1"/>
</dbReference>
<dbReference type="Proteomes" id="UP001595528">
    <property type="component" value="Unassembled WGS sequence"/>
</dbReference>
<dbReference type="PANTHER" id="PTHR30126:SF97">
    <property type="entry name" value="HTH-TYPE TRANSCRIPTIONAL REGULATOR ABGR"/>
    <property type="match status" value="1"/>
</dbReference>
<keyword evidence="4" id="KW-0804">Transcription</keyword>
<reference evidence="7" key="1">
    <citation type="journal article" date="2019" name="Int. J. Syst. Evol. Microbiol.">
        <title>The Global Catalogue of Microorganisms (GCM) 10K type strain sequencing project: providing services to taxonomists for standard genome sequencing and annotation.</title>
        <authorList>
            <consortium name="The Broad Institute Genomics Platform"/>
            <consortium name="The Broad Institute Genome Sequencing Center for Infectious Disease"/>
            <person name="Wu L."/>
            <person name="Ma J."/>
        </authorList>
    </citation>
    <scope>NUCLEOTIDE SEQUENCE [LARGE SCALE GENOMIC DNA]</scope>
    <source>
        <strain evidence="7">KCTC 42964</strain>
    </source>
</reference>
<organism evidence="6 7">
    <name type="scientific">Marinibaculum pumilum</name>
    <dbReference type="NCBI Taxonomy" id="1766165"/>
    <lineage>
        <taxon>Bacteria</taxon>
        <taxon>Pseudomonadati</taxon>
        <taxon>Pseudomonadota</taxon>
        <taxon>Alphaproteobacteria</taxon>
        <taxon>Rhodospirillales</taxon>
        <taxon>Rhodospirillaceae</taxon>
        <taxon>Marinibaculum</taxon>
    </lineage>
</organism>
<dbReference type="Gene3D" id="1.10.10.10">
    <property type="entry name" value="Winged helix-like DNA-binding domain superfamily/Winged helix DNA-binding domain"/>
    <property type="match status" value="1"/>
</dbReference>
<name>A0ABV7L185_9PROT</name>
<keyword evidence="7" id="KW-1185">Reference proteome</keyword>
<dbReference type="InterPro" id="IPR036388">
    <property type="entry name" value="WH-like_DNA-bd_sf"/>
</dbReference>
<evidence type="ECO:0000313" key="7">
    <source>
        <dbReference type="Proteomes" id="UP001595528"/>
    </source>
</evidence>
<evidence type="ECO:0000256" key="2">
    <source>
        <dbReference type="ARBA" id="ARBA00023015"/>
    </source>
</evidence>
<dbReference type="PROSITE" id="PS50931">
    <property type="entry name" value="HTH_LYSR"/>
    <property type="match status" value="1"/>
</dbReference>
<protein>
    <submittedName>
        <fullName evidence="6">LysR family transcriptional regulator</fullName>
    </submittedName>
</protein>
<dbReference type="PANTHER" id="PTHR30126">
    <property type="entry name" value="HTH-TYPE TRANSCRIPTIONAL REGULATOR"/>
    <property type="match status" value="1"/>
</dbReference>
<evidence type="ECO:0000313" key="6">
    <source>
        <dbReference type="EMBL" id="MFC3228428.1"/>
    </source>
</evidence>
<keyword evidence="3" id="KW-0238">DNA-binding</keyword>
<dbReference type="SUPFAM" id="SSF53850">
    <property type="entry name" value="Periplasmic binding protein-like II"/>
    <property type="match status" value="1"/>
</dbReference>
<dbReference type="InterPro" id="IPR005119">
    <property type="entry name" value="LysR_subst-bd"/>
</dbReference>
<dbReference type="Gene3D" id="3.40.190.10">
    <property type="entry name" value="Periplasmic binding protein-like II"/>
    <property type="match status" value="2"/>
</dbReference>
<dbReference type="EMBL" id="JBHRTR010000028">
    <property type="protein sequence ID" value="MFC3228428.1"/>
    <property type="molecule type" value="Genomic_DNA"/>
</dbReference>
<dbReference type="Pfam" id="PF03466">
    <property type="entry name" value="LysR_substrate"/>
    <property type="match status" value="1"/>
</dbReference>
<sequence>MRIDPRQMEMFLAVYRSGSLGRASQQLNLTQPAVSKAIRRLERSLQVTLFEREPRGMVPTLYAEALVRHAELVSSELQRAVEEIAAMRGTARGRAKIGGTPSVIEGLFPAAISRLLGRRPALTVEVREALEGPLLEALLKGEIDLAVAGGMRRIRDYPVRVEALYVDRVQVVCRPDHPLRRAGGPPGLEDLQLYPWVLTERDNVMWRRLSEMFYDAGLDPPETAVETSSARLMTSVVRDSDFLTWLPEALVTEELRDGSLAVLAPERLSWERQVVAVQREKGSLPRPAAAFLETLRALCRSRAAAE</sequence>
<comment type="similarity">
    <text evidence="1">Belongs to the LysR transcriptional regulatory family.</text>
</comment>
<evidence type="ECO:0000256" key="3">
    <source>
        <dbReference type="ARBA" id="ARBA00023125"/>
    </source>
</evidence>
<feature type="domain" description="HTH lysR-type" evidence="5">
    <location>
        <begin position="3"/>
        <end position="60"/>
    </location>
</feature>
<keyword evidence="2" id="KW-0805">Transcription regulation</keyword>
<evidence type="ECO:0000256" key="1">
    <source>
        <dbReference type="ARBA" id="ARBA00009437"/>
    </source>
</evidence>
<dbReference type="PRINTS" id="PR00039">
    <property type="entry name" value="HTHLYSR"/>
</dbReference>
<dbReference type="Pfam" id="PF00126">
    <property type="entry name" value="HTH_1"/>
    <property type="match status" value="1"/>
</dbReference>
<evidence type="ECO:0000256" key="4">
    <source>
        <dbReference type="ARBA" id="ARBA00023163"/>
    </source>
</evidence>
<accession>A0ABV7L185</accession>
<gene>
    <name evidence="6" type="ORF">ACFOGJ_14385</name>
</gene>